<organism evidence="2 3">
    <name type="scientific">Aureobasidium subglaciale (strain EXF-2481)</name>
    <name type="common">Aureobasidium pullulans var. subglaciale</name>
    <dbReference type="NCBI Taxonomy" id="1043005"/>
    <lineage>
        <taxon>Eukaryota</taxon>
        <taxon>Fungi</taxon>
        <taxon>Dikarya</taxon>
        <taxon>Ascomycota</taxon>
        <taxon>Pezizomycotina</taxon>
        <taxon>Dothideomycetes</taxon>
        <taxon>Dothideomycetidae</taxon>
        <taxon>Dothideales</taxon>
        <taxon>Saccotheciaceae</taxon>
        <taxon>Aureobasidium</taxon>
    </lineage>
</organism>
<gene>
    <name evidence="2" type="ORF">AUEXF2481DRAFT_43915</name>
</gene>
<dbReference type="STRING" id="1043005.A0A074YBH9"/>
<dbReference type="Pfam" id="PF12849">
    <property type="entry name" value="PBP_like_2"/>
    <property type="match status" value="1"/>
</dbReference>
<dbReference type="InParanoid" id="A0A074YBH9"/>
<name>A0A074YBH9_AURSE</name>
<dbReference type="HOGENOM" id="CLU_058099_0_0_1"/>
<accession>A0A074YBH9</accession>
<dbReference type="GeneID" id="25367532"/>
<feature type="domain" description="PBP" evidence="1">
    <location>
        <begin position="80"/>
        <end position="285"/>
    </location>
</feature>
<reference evidence="2 3" key="1">
    <citation type="journal article" date="2014" name="BMC Genomics">
        <title>Genome sequencing of four Aureobasidium pullulans varieties: biotechnological potential, stress tolerance, and description of new species.</title>
        <authorList>
            <person name="Gostin Ar C."/>
            <person name="Ohm R.A."/>
            <person name="Kogej T."/>
            <person name="Sonjak S."/>
            <person name="Turk M."/>
            <person name="Zajc J."/>
            <person name="Zalar P."/>
            <person name="Grube M."/>
            <person name="Sun H."/>
            <person name="Han J."/>
            <person name="Sharma A."/>
            <person name="Chiniquy J."/>
            <person name="Ngan C.Y."/>
            <person name="Lipzen A."/>
            <person name="Barry K."/>
            <person name="Grigoriev I.V."/>
            <person name="Gunde-Cimerman N."/>
        </authorList>
    </citation>
    <scope>NUCLEOTIDE SEQUENCE [LARGE SCALE GENOMIC DNA]</scope>
    <source>
        <strain evidence="2 3">EXF-2481</strain>
    </source>
</reference>
<dbReference type="OMA" id="SATMWKE"/>
<dbReference type="InterPro" id="IPR024370">
    <property type="entry name" value="PBP_domain"/>
</dbReference>
<evidence type="ECO:0000313" key="2">
    <source>
        <dbReference type="EMBL" id="KEQ91522.1"/>
    </source>
</evidence>
<dbReference type="SUPFAM" id="SSF53850">
    <property type="entry name" value="Periplasmic binding protein-like II"/>
    <property type="match status" value="1"/>
</dbReference>
<dbReference type="Proteomes" id="UP000030641">
    <property type="component" value="Unassembled WGS sequence"/>
</dbReference>
<proteinExistence type="predicted"/>
<dbReference type="RefSeq" id="XP_013340042.1">
    <property type="nucleotide sequence ID" value="XM_013484588.1"/>
</dbReference>
<dbReference type="AlphaFoldDB" id="A0A074YBH9"/>
<protein>
    <recommendedName>
        <fullName evidence="1">PBP domain-containing protein</fullName>
    </recommendedName>
</protein>
<dbReference type="PANTHER" id="PTHR37945:SF1">
    <property type="entry name" value="EXTRACELLULAR TUNGSTATE BINDING PROTEIN"/>
    <property type="match status" value="1"/>
</dbReference>
<evidence type="ECO:0000313" key="3">
    <source>
        <dbReference type="Proteomes" id="UP000030641"/>
    </source>
</evidence>
<keyword evidence="3" id="KW-1185">Reference proteome</keyword>
<dbReference type="OrthoDB" id="10260248at2759"/>
<sequence>MLSVGRPEYLHIADLSWSRYAHSAILTPDPDPAISNLVQTSATATYGDALAPLGFRLGNGGAGHTGILKLLCEVFIASRGGGFKLEWVLNHSRHTQIALLGDVVQVALTYEPEYEELAVREGWAAKVSRVFNDHFILAGPREDPAALGPEPSITSAMAKIAFRGSSTQPELPAIFHTRADGSATYYKELELWQSAQVNLDTASSWRVRIPVTPYEALLEAESKGAYLITDRATYLTAKRDGVLKSTTVFVEGGPQLLNPCSALINVKAPYNRLARDFASWLCSAEVQLLVRGFGRKWNVGIPIFCVADQQDVAHEDRLLAKL</sequence>
<dbReference type="Gene3D" id="3.40.190.10">
    <property type="entry name" value="Periplasmic binding protein-like II"/>
    <property type="match status" value="2"/>
</dbReference>
<dbReference type="EMBL" id="KL584777">
    <property type="protein sequence ID" value="KEQ91522.1"/>
    <property type="molecule type" value="Genomic_DNA"/>
</dbReference>
<evidence type="ECO:0000259" key="1">
    <source>
        <dbReference type="Pfam" id="PF12849"/>
    </source>
</evidence>
<dbReference type="PANTHER" id="PTHR37945">
    <property type="entry name" value="EXTRACELLULAR TUNGSTATE BINDING PROTEIN"/>
    <property type="match status" value="1"/>
</dbReference>
<dbReference type="InterPro" id="IPR052738">
    <property type="entry name" value="ABC-Tungstate_binding"/>
</dbReference>